<comment type="caution">
    <text evidence="2">The sequence shown here is derived from an EMBL/GenBank/DDBJ whole genome shotgun (WGS) entry which is preliminary data.</text>
</comment>
<reference evidence="2 3" key="1">
    <citation type="submission" date="2018-12" db="EMBL/GenBank/DDBJ databases">
        <authorList>
            <person name="Sun L."/>
            <person name="Chen Z."/>
        </authorList>
    </citation>
    <scope>NUCLEOTIDE SEQUENCE [LARGE SCALE GENOMIC DNA]</scope>
    <source>
        <strain evidence="2 3">LMG 29736</strain>
    </source>
</reference>
<dbReference type="EMBL" id="QYTW02000009">
    <property type="protein sequence ID" value="RST59697.1"/>
    <property type="molecule type" value="Genomic_DNA"/>
</dbReference>
<organism evidence="2 3">
    <name type="scientific">Siminovitchia terrae</name>
    <name type="common">Bacillus terrae</name>
    <dbReference type="NCBI Taxonomy" id="1914933"/>
    <lineage>
        <taxon>Bacteria</taxon>
        <taxon>Bacillati</taxon>
        <taxon>Bacillota</taxon>
        <taxon>Bacilli</taxon>
        <taxon>Bacillales</taxon>
        <taxon>Bacillaceae</taxon>
        <taxon>Siminovitchia</taxon>
    </lineage>
</organism>
<evidence type="ECO:0000313" key="2">
    <source>
        <dbReference type="EMBL" id="RST59697.1"/>
    </source>
</evidence>
<dbReference type="RefSeq" id="WP_120119102.1">
    <property type="nucleotide sequence ID" value="NZ_QYTW02000009.1"/>
</dbReference>
<proteinExistence type="predicted"/>
<dbReference type="Proteomes" id="UP000287296">
    <property type="component" value="Unassembled WGS sequence"/>
</dbReference>
<evidence type="ECO:0000313" key="3">
    <source>
        <dbReference type="Proteomes" id="UP000287296"/>
    </source>
</evidence>
<protein>
    <submittedName>
        <fullName evidence="2">Uncharacterized protein</fullName>
    </submittedName>
</protein>
<name>A0A429X8E5_SIMTE</name>
<sequence>MKINLIQCESCKGLISSAAVNIHDKQIKPGIQARVWDCNHCKHEHFIMVMDKTSRRMMQENKKDRQKIGNINKRAQMLKGENQLTEEQAMKNLSQVEKIQARIDKRTKELDEHSQRLANEYQEALR</sequence>
<keyword evidence="1" id="KW-0175">Coiled coil</keyword>
<evidence type="ECO:0000256" key="1">
    <source>
        <dbReference type="SAM" id="Coils"/>
    </source>
</evidence>
<dbReference type="AlphaFoldDB" id="A0A429X8E5"/>
<gene>
    <name evidence="2" type="ORF">D5F11_011385</name>
</gene>
<feature type="coiled-coil region" evidence="1">
    <location>
        <begin position="96"/>
        <end position="123"/>
    </location>
</feature>
<accession>A0A429X8E5</accession>
<dbReference type="OrthoDB" id="2974237at2"/>